<protein>
    <submittedName>
        <fullName evidence="1">Uncharacterized protein</fullName>
    </submittedName>
</protein>
<gene>
    <name evidence="1" type="ORF">MNB_SV-6-859</name>
</gene>
<name>A0A1W1BJ27_9ZZZZ</name>
<organism evidence="1">
    <name type="scientific">hydrothermal vent metagenome</name>
    <dbReference type="NCBI Taxonomy" id="652676"/>
    <lineage>
        <taxon>unclassified sequences</taxon>
        <taxon>metagenomes</taxon>
        <taxon>ecological metagenomes</taxon>
    </lineage>
</organism>
<accession>A0A1W1BJ27</accession>
<evidence type="ECO:0000313" key="1">
    <source>
        <dbReference type="EMBL" id="SFV53509.1"/>
    </source>
</evidence>
<dbReference type="AlphaFoldDB" id="A0A1W1BJ27"/>
<dbReference type="EMBL" id="FPHC01000029">
    <property type="protein sequence ID" value="SFV53509.1"/>
    <property type="molecule type" value="Genomic_DNA"/>
</dbReference>
<sequence length="130" mass="14597">MIAVLFVFVGFFVSGCEDHPVYSGFLVDKNLTSLGCIKIVSFDPKITNALKKELRDVEDKNCSYTINGYIHHVDTCNNPQVKSLGADFNGFVRLKVSDKDIPIYRVQSDFKSDEDAALKRVISKLKGELF</sequence>
<reference evidence="1" key="1">
    <citation type="submission" date="2016-10" db="EMBL/GenBank/DDBJ databases">
        <authorList>
            <person name="de Groot N.N."/>
        </authorList>
    </citation>
    <scope>NUCLEOTIDE SEQUENCE</scope>
</reference>
<proteinExistence type="predicted"/>